<dbReference type="EMBL" id="BMAT01004197">
    <property type="protein sequence ID" value="GFR70147.1"/>
    <property type="molecule type" value="Genomic_DNA"/>
</dbReference>
<keyword evidence="3" id="KW-0067">ATP-binding</keyword>
<feature type="compositionally biased region" description="Polar residues" evidence="5">
    <location>
        <begin position="295"/>
        <end position="305"/>
    </location>
</feature>
<evidence type="ECO:0000256" key="3">
    <source>
        <dbReference type="ARBA" id="ARBA00022840"/>
    </source>
</evidence>
<sequence length="730" mass="80068">MSGYFVTEGSKFKGRPLTTLPVVLNRDLSRIINSNLQLKSSHDLEHLRSIAQQRDERTKLTARIREAAEASQDFWTAPELLRSDLEEWPTQACDVYSYAIILQELFTRDDPYFELAEHLTPEQILDAVVHNRLRPEPSSDAPIIVRQVMELAWSDIPAARPTFEQVVSKSLAGLNGKSKRLPVRLSAHVGSVGTGTMGVACPKFVVLGRGVDVGRALLEGSEVNTVKISRSLYSQIEKCPDFEFFSREPEWITCNGTDIEAYVLTGRQACSGQTVSSDTSVDSGVFVDGPGKVTTRGQTAGTSSAIKDAGDLKTRRPARPSLFLGGQPRQVDSERTSSGGPIFTSGVRDGKNRKPYSLAEGKRRLSATDFRSTQLSLGAALPRISEDSDTAVSTCELRQATGENVGLSSAISDKSGIGSTGVRSNENYLHKNRTAQSTNRVTETLPQTIASSSFDGHIALNSGSKGVTLSEPKPQKSLERKLSQQEEKTDTQTETSYKVPKLDLRHKPHKHRRFGSRQYRGSPPLTSSSIKDTQASSSVRDTPKEHSSLLIIPSDHSVSNACVRYSSPSLLKKKLRRPQSPDGISMTSTECASVKSGSSSSSYSHRGMLEIVDRDINLLPSAEGDRDSEMLRLPASSPEYGRGQLGPIQQEVVVNIEHTQVSSLAAKRNSDPFICHSPSQDSKQRSHQDDKEQVNSLGSEVKSQDEPQIRHRNEISEGNKISRKNKVYPL</sequence>
<name>A0AAV4F9T8_9GAST</name>
<proteinExistence type="predicted"/>
<keyword evidence="4" id="KW-0456">Lyase</keyword>
<feature type="compositionally biased region" description="Basic and acidic residues" evidence="5">
    <location>
        <begin position="682"/>
        <end position="693"/>
    </location>
</feature>
<feature type="compositionally biased region" description="Basic and acidic residues" evidence="5">
    <location>
        <begin position="702"/>
        <end position="717"/>
    </location>
</feature>
<evidence type="ECO:0000259" key="6">
    <source>
        <dbReference type="PROSITE" id="PS50011"/>
    </source>
</evidence>
<gene>
    <name evidence="7" type="ORF">ElyMa_002065300</name>
</gene>
<dbReference type="GO" id="GO:0016020">
    <property type="term" value="C:membrane"/>
    <property type="evidence" value="ECO:0007669"/>
    <property type="project" value="UniProtKB-SubCell"/>
</dbReference>
<dbReference type="InterPro" id="IPR051681">
    <property type="entry name" value="Ser/Thr_Kinases-Pseudokinases"/>
</dbReference>
<dbReference type="Pfam" id="PF07714">
    <property type="entry name" value="PK_Tyr_Ser-Thr"/>
    <property type="match status" value="1"/>
</dbReference>
<feature type="region of interest" description="Disordered" evidence="5">
    <location>
        <begin position="574"/>
        <end position="603"/>
    </location>
</feature>
<comment type="caution">
    <text evidence="7">The sequence shown here is derived from an EMBL/GenBank/DDBJ whole genome shotgun (WGS) entry which is preliminary data.</text>
</comment>
<dbReference type="Proteomes" id="UP000762676">
    <property type="component" value="Unassembled WGS sequence"/>
</dbReference>
<dbReference type="InterPro" id="IPR029787">
    <property type="entry name" value="Nucleotide_cyclase"/>
</dbReference>
<dbReference type="InterPro" id="IPR001245">
    <property type="entry name" value="Ser-Thr/Tyr_kinase_cat_dom"/>
</dbReference>
<feature type="region of interest" description="Disordered" evidence="5">
    <location>
        <begin position="413"/>
        <end position="441"/>
    </location>
</feature>
<accession>A0AAV4F9T8</accession>
<evidence type="ECO:0000313" key="7">
    <source>
        <dbReference type="EMBL" id="GFR70147.1"/>
    </source>
</evidence>
<feature type="compositionally biased region" description="Basic and acidic residues" evidence="5">
    <location>
        <begin position="473"/>
        <end position="491"/>
    </location>
</feature>
<evidence type="ECO:0000256" key="2">
    <source>
        <dbReference type="ARBA" id="ARBA00022741"/>
    </source>
</evidence>
<dbReference type="SUPFAM" id="SSF55073">
    <property type="entry name" value="Nucleotide cyclase"/>
    <property type="match status" value="1"/>
</dbReference>
<feature type="compositionally biased region" description="Low complexity" evidence="5">
    <location>
        <begin position="593"/>
        <end position="603"/>
    </location>
</feature>
<dbReference type="PROSITE" id="PS50011">
    <property type="entry name" value="PROTEIN_KINASE_DOM"/>
    <property type="match status" value="1"/>
</dbReference>
<dbReference type="GO" id="GO:0016829">
    <property type="term" value="F:lyase activity"/>
    <property type="evidence" value="ECO:0007669"/>
    <property type="project" value="UniProtKB-KW"/>
</dbReference>
<dbReference type="InterPro" id="IPR000719">
    <property type="entry name" value="Prot_kinase_dom"/>
</dbReference>
<organism evidence="7 8">
    <name type="scientific">Elysia marginata</name>
    <dbReference type="NCBI Taxonomy" id="1093978"/>
    <lineage>
        <taxon>Eukaryota</taxon>
        <taxon>Metazoa</taxon>
        <taxon>Spiralia</taxon>
        <taxon>Lophotrochozoa</taxon>
        <taxon>Mollusca</taxon>
        <taxon>Gastropoda</taxon>
        <taxon>Heterobranchia</taxon>
        <taxon>Euthyneura</taxon>
        <taxon>Panpulmonata</taxon>
        <taxon>Sacoglossa</taxon>
        <taxon>Placobranchoidea</taxon>
        <taxon>Plakobranchidae</taxon>
        <taxon>Elysia</taxon>
    </lineage>
</organism>
<dbReference type="GO" id="GO:0005524">
    <property type="term" value="F:ATP binding"/>
    <property type="evidence" value="ECO:0007669"/>
    <property type="project" value="UniProtKB-KW"/>
</dbReference>
<feature type="domain" description="Protein kinase" evidence="6">
    <location>
        <begin position="1"/>
        <end position="172"/>
    </location>
</feature>
<feature type="region of interest" description="Disordered" evidence="5">
    <location>
        <begin position="621"/>
        <end position="643"/>
    </location>
</feature>
<keyword evidence="7" id="KW-0675">Receptor</keyword>
<feature type="region of interest" description="Disordered" evidence="5">
    <location>
        <begin position="667"/>
        <end position="730"/>
    </location>
</feature>
<dbReference type="AlphaFoldDB" id="A0AAV4F9T8"/>
<evidence type="ECO:0000256" key="5">
    <source>
        <dbReference type="SAM" id="MobiDB-lite"/>
    </source>
</evidence>
<feature type="compositionally biased region" description="Polar residues" evidence="5">
    <location>
        <begin position="524"/>
        <end position="540"/>
    </location>
</feature>
<dbReference type="InterPro" id="IPR011009">
    <property type="entry name" value="Kinase-like_dom_sf"/>
</dbReference>
<comment type="subcellular location">
    <subcellularLocation>
        <location evidence="1">Membrane</location>
        <topology evidence="1">Single-pass membrane protein</topology>
    </subcellularLocation>
</comment>
<evidence type="ECO:0000256" key="1">
    <source>
        <dbReference type="ARBA" id="ARBA00004167"/>
    </source>
</evidence>
<evidence type="ECO:0000313" key="8">
    <source>
        <dbReference type="Proteomes" id="UP000762676"/>
    </source>
</evidence>
<dbReference type="GO" id="GO:0004674">
    <property type="term" value="F:protein serine/threonine kinase activity"/>
    <property type="evidence" value="ECO:0007669"/>
    <property type="project" value="TreeGrafter"/>
</dbReference>
<feature type="region of interest" description="Disordered" evidence="5">
    <location>
        <begin position="463"/>
        <end position="544"/>
    </location>
</feature>
<dbReference type="SUPFAM" id="SSF56112">
    <property type="entry name" value="Protein kinase-like (PK-like)"/>
    <property type="match status" value="1"/>
</dbReference>
<feature type="compositionally biased region" description="Basic residues" evidence="5">
    <location>
        <begin position="506"/>
        <end position="515"/>
    </location>
</feature>
<keyword evidence="2" id="KW-0547">Nucleotide-binding</keyword>
<dbReference type="PANTHER" id="PTHR44329">
    <property type="entry name" value="SERINE/THREONINE-PROTEIN KINASE TNNI3K-RELATED"/>
    <property type="match status" value="1"/>
</dbReference>
<evidence type="ECO:0000256" key="4">
    <source>
        <dbReference type="ARBA" id="ARBA00023239"/>
    </source>
</evidence>
<feature type="region of interest" description="Disordered" evidence="5">
    <location>
        <begin position="281"/>
        <end position="355"/>
    </location>
</feature>
<dbReference type="PANTHER" id="PTHR44329:SF298">
    <property type="entry name" value="MIXED LINEAGE KINASE DOMAIN-LIKE PROTEIN"/>
    <property type="match status" value="1"/>
</dbReference>
<keyword evidence="8" id="KW-1185">Reference proteome</keyword>
<feature type="compositionally biased region" description="Basic residues" evidence="5">
    <location>
        <begin position="721"/>
        <end position="730"/>
    </location>
</feature>
<reference evidence="7 8" key="1">
    <citation type="journal article" date="2021" name="Elife">
        <title>Chloroplast acquisition without the gene transfer in kleptoplastic sea slugs, Plakobranchus ocellatus.</title>
        <authorList>
            <person name="Maeda T."/>
            <person name="Takahashi S."/>
            <person name="Yoshida T."/>
            <person name="Shimamura S."/>
            <person name="Takaki Y."/>
            <person name="Nagai Y."/>
            <person name="Toyoda A."/>
            <person name="Suzuki Y."/>
            <person name="Arimoto A."/>
            <person name="Ishii H."/>
            <person name="Satoh N."/>
            <person name="Nishiyama T."/>
            <person name="Hasebe M."/>
            <person name="Maruyama T."/>
            <person name="Minagawa J."/>
            <person name="Obokata J."/>
            <person name="Shigenobu S."/>
        </authorList>
    </citation>
    <scope>NUCLEOTIDE SEQUENCE [LARGE SCALE GENOMIC DNA]</scope>
</reference>
<protein>
    <submittedName>
        <fullName evidence="7">Atrial natriuretic peptide receptor 1-like</fullName>
    </submittedName>
</protein>
<dbReference type="Gene3D" id="1.10.510.10">
    <property type="entry name" value="Transferase(Phosphotransferase) domain 1"/>
    <property type="match status" value="1"/>
</dbReference>